<evidence type="ECO:0000313" key="11">
    <source>
        <dbReference type="Proteomes" id="UP000693715"/>
    </source>
</evidence>
<keyword evidence="4 8" id="KW-0479">Metal-binding</keyword>
<evidence type="ECO:0000313" key="10">
    <source>
        <dbReference type="EMBL" id="QXF33526.1"/>
    </source>
</evidence>
<dbReference type="SUPFAM" id="SSF88723">
    <property type="entry name" value="PIN domain-like"/>
    <property type="match status" value="1"/>
</dbReference>
<evidence type="ECO:0000256" key="4">
    <source>
        <dbReference type="ARBA" id="ARBA00022723"/>
    </source>
</evidence>
<dbReference type="InterPro" id="IPR029060">
    <property type="entry name" value="PIN-like_dom_sf"/>
</dbReference>
<dbReference type="PANTHER" id="PTHR33653:SF1">
    <property type="entry name" value="RIBONUCLEASE VAPC2"/>
    <property type="match status" value="1"/>
</dbReference>
<reference evidence="10 11" key="1">
    <citation type="submission" date="2017-03" db="EMBL/GenBank/DDBJ databases">
        <title>Genome comparison of Photorhabdus luminescens strain 0813-124 phase variants.</title>
        <authorList>
            <person name="Chien C.-C."/>
            <person name="Chen W.-J."/>
            <person name="Shih M.-C."/>
            <person name="Hsieh F.-C."/>
        </authorList>
    </citation>
    <scope>NUCLEOTIDE SEQUENCE [LARGE SCALE GENOMIC DNA]</scope>
    <source>
        <strain evidence="10 11">0813-124 phase II</strain>
    </source>
</reference>
<comment type="similarity">
    <text evidence="7 8">Belongs to the PINc/VapC protein family.</text>
</comment>
<evidence type="ECO:0000259" key="9">
    <source>
        <dbReference type="Pfam" id="PF01850"/>
    </source>
</evidence>
<gene>
    <name evidence="8" type="primary">vapC</name>
    <name evidence="10" type="ORF">B0X70_10525</name>
</gene>
<dbReference type="NCBIfam" id="NF010285">
    <property type="entry name" value="PRK13725.1"/>
    <property type="match status" value="1"/>
</dbReference>
<keyword evidence="5 8" id="KW-0378">Hydrolase</keyword>
<evidence type="ECO:0000256" key="1">
    <source>
        <dbReference type="ARBA" id="ARBA00001946"/>
    </source>
</evidence>
<dbReference type="HAMAP" id="MF_00265">
    <property type="entry name" value="VapC_Nob1"/>
    <property type="match status" value="1"/>
</dbReference>
<keyword evidence="8" id="KW-0800">Toxin</keyword>
<dbReference type="InterPro" id="IPR022907">
    <property type="entry name" value="VapC_family"/>
</dbReference>
<comment type="function">
    <text evidence="8">Toxic component of a toxin-antitoxin (TA) system. An RNase.</text>
</comment>
<protein>
    <recommendedName>
        <fullName evidence="8">Ribonuclease VapC</fullName>
        <shortName evidence="8">RNase VapC</shortName>
        <ecNumber evidence="8">3.1.-.-</ecNumber>
    </recommendedName>
    <alternativeName>
        <fullName evidence="8">Toxin VapC</fullName>
    </alternativeName>
</protein>
<dbReference type="CDD" id="cd09881">
    <property type="entry name" value="PIN_VapC4-5_FitB-like"/>
    <property type="match status" value="1"/>
</dbReference>
<dbReference type="EMBL" id="CP020335">
    <property type="protein sequence ID" value="QXF33526.1"/>
    <property type="molecule type" value="Genomic_DNA"/>
</dbReference>
<dbReference type="PANTHER" id="PTHR33653">
    <property type="entry name" value="RIBONUCLEASE VAPC2"/>
    <property type="match status" value="1"/>
</dbReference>
<sequence length="135" mass="15265">MLKYMLDTCICIYTLKNQPQRVREAFLLHHDQLCISTVTLMELIKGAEKSGNPESNMKIIEGFVARLRVLDFDSKAAVHAGQIIAELERGGLRIGSYDNQIAGHARSQGLIIVTNNVREFERVPGLRVENWVNEK</sequence>
<accession>A0ABX8LSZ6</accession>
<keyword evidence="3 8" id="KW-0540">Nuclease</keyword>
<dbReference type="Pfam" id="PF01850">
    <property type="entry name" value="PIN"/>
    <property type="match status" value="1"/>
</dbReference>
<feature type="binding site" evidence="8">
    <location>
        <position position="7"/>
    </location>
    <ligand>
        <name>Mg(2+)</name>
        <dbReference type="ChEBI" id="CHEBI:18420"/>
    </ligand>
</feature>
<dbReference type="InterPro" id="IPR050556">
    <property type="entry name" value="Type_II_TA_system_RNase"/>
</dbReference>
<dbReference type="RefSeq" id="WP_040152635.1">
    <property type="nucleotide sequence ID" value="NZ_CP020335.1"/>
</dbReference>
<evidence type="ECO:0000256" key="6">
    <source>
        <dbReference type="ARBA" id="ARBA00022842"/>
    </source>
</evidence>
<evidence type="ECO:0000256" key="3">
    <source>
        <dbReference type="ARBA" id="ARBA00022722"/>
    </source>
</evidence>
<name>A0ABX8LSZ6_9GAMM</name>
<comment type="cofactor">
    <cofactor evidence="1 8">
        <name>Mg(2+)</name>
        <dbReference type="ChEBI" id="CHEBI:18420"/>
    </cofactor>
</comment>
<evidence type="ECO:0000256" key="8">
    <source>
        <dbReference type="HAMAP-Rule" id="MF_00265"/>
    </source>
</evidence>
<evidence type="ECO:0000256" key="7">
    <source>
        <dbReference type="ARBA" id="ARBA00038093"/>
    </source>
</evidence>
<feature type="binding site" evidence="8">
    <location>
        <position position="98"/>
    </location>
    <ligand>
        <name>Mg(2+)</name>
        <dbReference type="ChEBI" id="CHEBI:18420"/>
    </ligand>
</feature>
<evidence type="ECO:0000256" key="5">
    <source>
        <dbReference type="ARBA" id="ARBA00022801"/>
    </source>
</evidence>
<dbReference type="EC" id="3.1.-.-" evidence="8"/>
<dbReference type="InterPro" id="IPR002716">
    <property type="entry name" value="PIN_dom"/>
</dbReference>
<dbReference type="Proteomes" id="UP000693715">
    <property type="component" value="Chromosome"/>
</dbReference>
<keyword evidence="11" id="KW-1185">Reference proteome</keyword>
<feature type="domain" description="PIN" evidence="9">
    <location>
        <begin position="4"/>
        <end position="125"/>
    </location>
</feature>
<keyword evidence="2 8" id="KW-1277">Toxin-antitoxin system</keyword>
<evidence type="ECO:0000256" key="2">
    <source>
        <dbReference type="ARBA" id="ARBA00022649"/>
    </source>
</evidence>
<dbReference type="Gene3D" id="3.40.50.1010">
    <property type="entry name" value="5'-nuclease"/>
    <property type="match status" value="1"/>
</dbReference>
<organism evidence="10 11">
    <name type="scientific">Photorhabdus akhurstii</name>
    <dbReference type="NCBI Taxonomy" id="171438"/>
    <lineage>
        <taxon>Bacteria</taxon>
        <taxon>Pseudomonadati</taxon>
        <taxon>Pseudomonadota</taxon>
        <taxon>Gammaproteobacteria</taxon>
        <taxon>Enterobacterales</taxon>
        <taxon>Morganellaceae</taxon>
        <taxon>Photorhabdus</taxon>
    </lineage>
</organism>
<proteinExistence type="inferred from homology"/>
<keyword evidence="6 8" id="KW-0460">Magnesium</keyword>